<dbReference type="InterPro" id="IPR019797">
    <property type="entry name" value="Glutamate_5-kinase_CS"/>
</dbReference>
<dbReference type="PROSITE" id="PS50890">
    <property type="entry name" value="PUA"/>
    <property type="match status" value="1"/>
</dbReference>
<keyword evidence="5" id="KW-0547">Nucleotide-binding</keyword>
<dbReference type="Gene3D" id="3.40.1160.10">
    <property type="entry name" value="Acetylglutamate kinase-like"/>
    <property type="match status" value="1"/>
</dbReference>
<reference evidence="9" key="1">
    <citation type="submission" date="2020-07" db="EMBL/GenBank/DDBJ databases">
        <title>Huge and variable diversity of episymbiotic CPR bacteria and DPANN archaea in groundwater ecosystems.</title>
        <authorList>
            <person name="He C.Y."/>
            <person name="Keren R."/>
            <person name="Whittaker M."/>
            <person name="Farag I.F."/>
            <person name="Doudna J."/>
            <person name="Cate J.H.D."/>
            <person name="Banfield J.F."/>
        </authorList>
    </citation>
    <scope>NUCLEOTIDE SEQUENCE</scope>
    <source>
        <strain evidence="9">NC_groundwater_973_Pr1_S-0.2um_54_13</strain>
    </source>
</reference>
<evidence type="ECO:0000256" key="5">
    <source>
        <dbReference type="ARBA" id="ARBA00022741"/>
    </source>
</evidence>
<dbReference type="PIRSF" id="PIRSF000729">
    <property type="entry name" value="GK"/>
    <property type="match status" value="1"/>
</dbReference>
<dbReference type="InterPro" id="IPR015947">
    <property type="entry name" value="PUA-like_sf"/>
</dbReference>
<keyword evidence="7" id="KW-0067">ATP-binding</keyword>
<dbReference type="Pfam" id="PF01472">
    <property type="entry name" value="PUA"/>
    <property type="match status" value="1"/>
</dbReference>
<keyword evidence="3" id="KW-0641">Proline biosynthesis</keyword>
<sequence>MQLGKAKRLVVKVGSSILIGEDGALRRDWLNALAEDIGRFASAGAPVINEKDTVATAELRFGDNDRLAARVAQMASADVLVLLSDIDGLYSANPHTDKNAQFISEVREVTPGIEAMAGGVVSAVGSGGMVTKIEAAKIALAAGCHMVIAPGKGLHPLAAYEKEKRGTWFVASSTPTSARKHWISGAIAPAGVIVVDDGAAAALKSGKSLLPAGVKSVEGHFGRGDAVIIRDMAGRELGKGLIAYSSEDAVRILGHKSHEIEKILGFKGRNVLIHRDDLVLR</sequence>
<protein>
    <submittedName>
        <fullName evidence="9">Glutamate 5-kinase</fullName>
        <ecNumber evidence="9">2.7.2.11</ecNumber>
    </submittedName>
</protein>
<dbReference type="AlphaFoldDB" id="A0A932VQX2"/>
<dbReference type="EC" id="2.7.2.11" evidence="9"/>
<keyword evidence="4 9" id="KW-0808">Transferase</keyword>
<dbReference type="SMART" id="SM00359">
    <property type="entry name" value="PUA"/>
    <property type="match status" value="1"/>
</dbReference>
<dbReference type="GO" id="GO:0003723">
    <property type="term" value="F:RNA binding"/>
    <property type="evidence" value="ECO:0007669"/>
    <property type="project" value="InterPro"/>
</dbReference>
<dbReference type="GO" id="GO:0005829">
    <property type="term" value="C:cytosol"/>
    <property type="evidence" value="ECO:0007669"/>
    <property type="project" value="TreeGrafter"/>
</dbReference>
<dbReference type="CDD" id="cd21157">
    <property type="entry name" value="PUA_G5K"/>
    <property type="match status" value="1"/>
</dbReference>
<dbReference type="FunFam" id="3.40.1160.10:FF:000006">
    <property type="entry name" value="Glutamate 5-kinase"/>
    <property type="match status" value="1"/>
</dbReference>
<dbReference type="GO" id="GO:0004349">
    <property type="term" value="F:glutamate 5-kinase activity"/>
    <property type="evidence" value="ECO:0007669"/>
    <property type="project" value="UniProtKB-EC"/>
</dbReference>
<proteinExistence type="predicted"/>
<dbReference type="InterPro" id="IPR002478">
    <property type="entry name" value="PUA"/>
</dbReference>
<accession>A0A932VQX2</accession>
<evidence type="ECO:0000259" key="8">
    <source>
        <dbReference type="SMART" id="SM00359"/>
    </source>
</evidence>
<name>A0A932VQX2_9BACT</name>
<dbReference type="GO" id="GO:0008652">
    <property type="term" value="P:amino acid biosynthetic process"/>
    <property type="evidence" value="ECO:0007669"/>
    <property type="project" value="UniProtKB-KW"/>
</dbReference>
<keyword evidence="1" id="KW-0963">Cytoplasm</keyword>
<dbReference type="FunFam" id="2.30.130.10:FF:000007">
    <property type="entry name" value="Glutamate 5-kinase"/>
    <property type="match status" value="1"/>
</dbReference>
<dbReference type="InterPro" id="IPR011529">
    <property type="entry name" value="Glu_5kinase"/>
</dbReference>
<dbReference type="PANTHER" id="PTHR43654:SF1">
    <property type="entry name" value="ISOPENTENYL PHOSPHATE KINASE"/>
    <property type="match status" value="1"/>
</dbReference>
<dbReference type="InterPro" id="IPR005715">
    <property type="entry name" value="Glu_5kinase/COase_Synthase"/>
</dbReference>
<dbReference type="Pfam" id="PF00696">
    <property type="entry name" value="AA_kinase"/>
    <property type="match status" value="1"/>
</dbReference>
<dbReference type="InterPro" id="IPR036974">
    <property type="entry name" value="PUA_sf"/>
</dbReference>
<dbReference type="GO" id="GO:0005524">
    <property type="term" value="F:ATP binding"/>
    <property type="evidence" value="ECO:0007669"/>
    <property type="project" value="UniProtKB-KW"/>
</dbReference>
<dbReference type="PROSITE" id="PS00902">
    <property type="entry name" value="GLUTAMATE_5_KINASE"/>
    <property type="match status" value="1"/>
</dbReference>
<dbReference type="NCBIfam" id="TIGR01027">
    <property type="entry name" value="proB"/>
    <property type="match status" value="1"/>
</dbReference>
<evidence type="ECO:0000256" key="4">
    <source>
        <dbReference type="ARBA" id="ARBA00022679"/>
    </source>
</evidence>
<keyword evidence="2" id="KW-0028">Amino-acid biosynthesis</keyword>
<dbReference type="Proteomes" id="UP000753196">
    <property type="component" value="Unassembled WGS sequence"/>
</dbReference>
<evidence type="ECO:0000313" key="9">
    <source>
        <dbReference type="EMBL" id="MBI3630945.1"/>
    </source>
</evidence>
<organism evidence="9 10">
    <name type="scientific">Candidatus Sungiibacteriota bacterium</name>
    <dbReference type="NCBI Taxonomy" id="2750080"/>
    <lineage>
        <taxon>Bacteria</taxon>
        <taxon>Candidatus Sungiibacteriota</taxon>
    </lineage>
</organism>
<feature type="domain" description="PUA" evidence="8">
    <location>
        <begin position="191"/>
        <end position="273"/>
    </location>
</feature>
<dbReference type="EMBL" id="JACQCR010000029">
    <property type="protein sequence ID" value="MBI3630945.1"/>
    <property type="molecule type" value="Genomic_DNA"/>
</dbReference>
<evidence type="ECO:0000256" key="2">
    <source>
        <dbReference type="ARBA" id="ARBA00022605"/>
    </source>
</evidence>
<keyword evidence="6" id="KW-0418">Kinase</keyword>
<dbReference type="PANTHER" id="PTHR43654">
    <property type="entry name" value="GLUTAMATE 5-KINASE"/>
    <property type="match status" value="1"/>
</dbReference>
<gene>
    <name evidence="9" type="primary">proB</name>
    <name evidence="9" type="ORF">HY221_01240</name>
</gene>
<evidence type="ECO:0000256" key="7">
    <source>
        <dbReference type="ARBA" id="ARBA00022840"/>
    </source>
</evidence>
<dbReference type="SUPFAM" id="SSF88697">
    <property type="entry name" value="PUA domain-like"/>
    <property type="match status" value="1"/>
</dbReference>
<dbReference type="SUPFAM" id="SSF53633">
    <property type="entry name" value="Carbamate kinase-like"/>
    <property type="match status" value="1"/>
</dbReference>
<evidence type="ECO:0000256" key="1">
    <source>
        <dbReference type="ARBA" id="ARBA00022490"/>
    </source>
</evidence>
<dbReference type="InterPro" id="IPR036393">
    <property type="entry name" value="AceGlu_kinase-like_sf"/>
</dbReference>
<dbReference type="InterPro" id="IPR001048">
    <property type="entry name" value="Asp/Glu/Uridylate_kinase"/>
</dbReference>
<dbReference type="Gene3D" id="2.30.130.10">
    <property type="entry name" value="PUA domain"/>
    <property type="match status" value="1"/>
</dbReference>
<comment type="caution">
    <text evidence="9">The sequence shown here is derived from an EMBL/GenBank/DDBJ whole genome shotgun (WGS) entry which is preliminary data.</text>
</comment>
<evidence type="ECO:0000256" key="6">
    <source>
        <dbReference type="ARBA" id="ARBA00022777"/>
    </source>
</evidence>
<evidence type="ECO:0000256" key="3">
    <source>
        <dbReference type="ARBA" id="ARBA00022650"/>
    </source>
</evidence>
<evidence type="ECO:0000313" key="10">
    <source>
        <dbReference type="Proteomes" id="UP000753196"/>
    </source>
</evidence>